<dbReference type="RefSeq" id="WP_203065121.1">
    <property type="nucleotide sequence ID" value="NZ_CP068983.1"/>
</dbReference>
<feature type="domain" description="Pyridoxamine 5'-phosphate oxidase N-terminal" evidence="1">
    <location>
        <begin position="12"/>
        <end position="133"/>
    </location>
</feature>
<reference evidence="2" key="1">
    <citation type="submission" date="2022-03" db="EMBL/GenBank/DDBJ databases">
        <title>The complete genome sequence of a Methyloterrigena soli.</title>
        <authorList>
            <person name="Zi Z."/>
        </authorList>
    </citation>
    <scope>NUCLEOTIDE SEQUENCE</scope>
    <source>
        <strain evidence="2">M48</strain>
    </source>
</reference>
<dbReference type="Proteomes" id="UP001156140">
    <property type="component" value="Unassembled WGS sequence"/>
</dbReference>
<name>A0AA41QJW1_9HYPH</name>
<evidence type="ECO:0000313" key="3">
    <source>
        <dbReference type="Proteomes" id="UP001156140"/>
    </source>
</evidence>
<sequence length="188" mass="21075">MAKQYPDIDAVQHEFILKQKIFFTATATAESRVNVSPRPTDHFRILGPNRVIYLDLTGSGNETAAHTRIDGRMTIMFCSFEGPPKILRLYGRGRIIRRDSAEYATLLADQFGNSDPLGARQMASLDIDLVQTSCGFGVPLFDYAGERPTLTRWAEAKEKDIGLDAYRRQKNQFSIDGLPTGLFEEPAE</sequence>
<keyword evidence="3" id="KW-1185">Reference proteome</keyword>
<dbReference type="EMBL" id="JALAZD010000001">
    <property type="protein sequence ID" value="MCI0126217.1"/>
    <property type="molecule type" value="Genomic_DNA"/>
</dbReference>
<dbReference type="PANTHER" id="PTHR39336:SF1">
    <property type="entry name" value="PYRIDOXAMINE PHOSPHATE OXIDASE FAMILY PROTEIN (AFU_ORTHOLOGUE AFUA_6G11440)"/>
    <property type="match status" value="1"/>
</dbReference>
<dbReference type="Gene3D" id="2.30.110.10">
    <property type="entry name" value="Electron Transport, Fmn-binding Protein, Chain A"/>
    <property type="match status" value="1"/>
</dbReference>
<gene>
    <name evidence="2" type="ORF">ML536_05195</name>
</gene>
<evidence type="ECO:0000313" key="2">
    <source>
        <dbReference type="EMBL" id="MCI0126217.1"/>
    </source>
</evidence>
<evidence type="ECO:0000259" key="1">
    <source>
        <dbReference type="Pfam" id="PF01243"/>
    </source>
</evidence>
<dbReference type="Pfam" id="PF01243">
    <property type="entry name" value="PNPOx_N"/>
    <property type="match status" value="1"/>
</dbReference>
<dbReference type="InterPro" id="IPR011576">
    <property type="entry name" value="Pyridox_Oxase_N"/>
</dbReference>
<dbReference type="InterPro" id="IPR012349">
    <property type="entry name" value="Split_barrel_FMN-bd"/>
</dbReference>
<accession>A0AA41QJW1</accession>
<organism evidence="2 3">
    <name type="scientific">Paradevosia shaoguanensis</name>
    <dbReference type="NCBI Taxonomy" id="1335043"/>
    <lineage>
        <taxon>Bacteria</taxon>
        <taxon>Pseudomonadati</taxon>
        <taxon>Pseudomonadota</taxon>
        <taxon>Alphaproteobacteria</taxon>
        <taxon>Hyphomicrobiales</taxon>
        <taxon>Devosiaceae</taxon>
        <taxon>Paradevosia</taxon>
    </lineage>
</organism>
<dbReference type="SUPFAM" id="SSF50475">
    <property type="entry name" value="FMN-binding split barrel"/>
    <property type="match status" value="1"/>
</dbReference>
<dbReference type="AlphaFoldDB" id="A0AA41QJW1"/>
<proteinExistence type="predicted"/>
<protein>
    <submittedName>
        <fullName evidence="2">Pyridoxamine 5'-phosphate oxidase family protein</fullName>
    </submittedName>
</protein>
<comment type="caution">
    <text evidence="2">The sequence shown here is derived from an EMBL/GenBank/DDBJ whole genome shotgun (WGS) entry which is preliminary data.</text>
</comment>
<dbReference type="PANTHER" id="PTHR39336">
    <property type="entry name" value="PYRIDOXAMINE PHOSPHATE OXIDASE FAMILY PROTEIN (AFU_ORTHOLOGUE AFUA_6G11440)"/>
    <property type="match status" value="1"/>
</dbReference>